<evidence type="ECO:0000256" key="2">
    <source>
        <dbReference type="PROSITE-ProRule" id="PRU00504"/>
    </source>
</evidence>
<feature type="compositionally biased region" description="Basic and acidic residues" evidence="3">
    <location>
        <begin position="802"/>
        <end position="822"/>
    </location>
</feature>
<feature type="compositionally biased region" description="Basic and acidic residues" evidence="3">
    <location>
        <begin position="300"/>
        <end position="313"/>
    </location>
</feature>
<dbReference type="InterPro" id="IPR011042">
    <property type="entry name" value="6-blade_b-propeller_TolB-like"/>
</dbReference>
<dbReference type="PROSITE" id="PS51125">
    <property type="entry name" value="NHL"/>
    <property type="match status" value="2"/>
</dbReference>
<dbReference type="Pfam" id="PF01436">
    <property type="entry name" value="NHL"/>
    <property type="match status" value="2"/>
</dbReference>
<feature type="compositionally biased region" description="Polar residues" evidence="3">
    <location>
        <begin position="642"/>
        <end position="655"/>
    </location>
</feature>
<dbReference type="GO" id="GO:0061630">
    <property type="term" value="F:ubiquitin protein ligase activity"/>
    <property type="evidence" value="ECO:0007669"/>
    <property type="project" value="TreeGrafter"/>
</dbReference>
<dbReference type="InterPro" id="IPR050952">
    <property type="entry name" value="TRIM-NHL_E3_ligases"/>
</dbReference>
<feature type="compositionally biased region" description="Low complexity" evidence="3">
    <location>
        <begin position="324"/>
        <end position="340"/>
    </location>
</feature>
<feature type="region of interest" description="Disordered" evidence="3">
    <location>
        <begin position="542"/>
        <end position="594"/>
    </location>
</feature>
<dbReference type="Gene3D" id="2.120.10.30">
    <property type="entry name" value="TolB, C-terminal domain"/>
    <property type="match status" value="2"/>
</dbReference>
<feature type="compositionally biased region" description="Polar residues" evidence="3">
    <location>
        <begin position="737"/>
        <end position="751"/>
    </location>
</feature>
<dbReference type="SUPFAM" id="SSF101898">
    <property type="entry name" value="NHL repeat"/>
    <property type="match status" value="1"/>
</dbReference>
<dbReference type="PANTHER" id="PTHR24104">
    <property type="entry name" value="E3 UBIQUITIN-PROTEIN LIGASE NHLRC1-RELATED"/>
    <property type="match status" value="1"/>
</dbReference>
<feature type="repeat" description="NHL" evidence="2">
    <location>
        <begin position="1055"/>
        <end position="1098"/>
    </location>
</feature>
<evidence type="ECO:0000313" key="5">
    <source>
        <dbReference type="Proteomes" id="UP001186944"/>
    </source>
</evidence>
<feature type="compositionally biased region" description="Polar residues" evidence="3">
    <location>
        <begin position="671"/>
        <end position="681"/>
    </location>
</feature>
<dbReference type="PANTHER" id="PTHR24104:SF57">
    <property type="entry name" value="BEE-MILK PROTEIN"/>
    <property type="match status" value="1"/>
</dbReference>
<evidence type="ECO:0000313" key="4">
    <source>
        <dbReference type="EMBL" id="KAK3095009.1"/>
    </source>
</evidence>
<organism evidence="4 5">
    <name type="scientific">Pinctada imbricata</name>
    <name type="common">Atlantic pearl-oyster</name>
    <name type="synonym">Pinctada martensii</name>
    <dbReference type="NCBI Taxonomy" id="66713"/>
    <lineage>
        <taxon>Eukaryota</taxon>
        <taxon>Metazoa</taxon>
        <taxon>Spiralia</taxon>
        <taxon>Lophotrochozoa</taxon>
        <taxon>Mollusca</taxon>
        <taxon>Bivalvia</taxon>
        <taxon>Autobranchia</taxon>
        <taxon>Pteriomorphia</taxon>
        <taxon>Pterioida</taxon>
        <taxon>Pterioidea</taxon>
        <taxon>Pteriidae</taxon>
        <taxon>Pinctada</taxon>
    </lineage>
</organism>
<keyword evidence="5" id="KW-1185">Reference proteome</keyword>
<keyword evidence="1" id="KW-0677">Repeat</keyword>
<dbReference type="EMBL" id="VSWD01000008">
    <property type="protein sequence ID" value="KAK3095009.1"/>
    <property type="molecule type" value="Genomic_DNA"/>
</dbReference>
<gene>
    <name evidence="4" type="ORF">FSP39_009125</name>
</gene>
<feature type="region of interest" description="Disordered" evidence="3">
    <location>
        <begin position="732"/>
        <end position="823"/>
    </location>
</feature>
<sequence length="1143" mass="126503">MEQFSEDLKSSLETSQHLIQKLAGVLRRFQAVNTLLLLRRNTALHELDRYIHTLKAWVDNFDDRTKTNIIEAYAEKAGVVTEVMEEVQREIDTLKMLSNESTPFLTHSSNHTDEQVERCKTLIEGFSVMFQSSCVDLELDKSLPCLKLIKHKTDDLPSLGKIQTSFEDVDTAESMTASKHKFQSLIDNDIEDSRTVESSKIPSTVINVKSSPRKSPLAIRNYASPSRYLQQQLGKAGLLGSEFSEKRSSMNSRDKVKYSSTESLKSCGSGKGTPSRRLSPQKDHRSVSPVKGKNLQNKESLPRPREHSRDHRGTQFAGKKYSWNEDSNSNILSSEEISNSKQESKSAFSSEALKLDRQPGETWDSGDEKVDDKQPAQDKEVDGNANNIDDKVNETLTSQLNGKNYDLPSASMGDNTAEVNPGNIDLRLPEVNPANIDLRLPEVNPANIDLRLPEVNPANIDLPSSESSEDLKSTESQGSADNDTGKASIDVTSNRDENFNTMAYVGCTNANDPINELFPENGPTPQPPKILSLLTAINRSRSSSFGSKSSLDQDSPVENMNGQKSVSSCLPPLRRPKIAITTSPKPPPQRKMDEVKSKSISNQEVGSGAILNPISHVVTCLKAELEQLVDISLGTEPCQKSVTFSNKDGDQNNNVEKPKISGKGTHEKPPLTNSKTMDCNNNQNMLVGPTLEWLHTSIEKKTLPGKQEAKKLSEEKVDLAAETFETKFQTPVKEVGNSATEVSQNCNTDNAGKTPEEKSPVHQSDSVNKIPEHNSPISDSHEIDRIMSQRSPESQSSTLADLSKDKLRKEENEIQKNNDVTEKSGASKIFQQALKNSCSNLSPGITYSEPPISKHIRCHTKGRFNYDSQIPPIPCKFKFKFGHFGTNKSGLKFPIGVCTNSKGEIIVADTGNHSVKMFDAEGNFLREIDCELVRPSAVLVNKRDEIFVKDDLAVHIFNEDCRFLRSIGKGILTKPFGLAITPNDLIITVDVNWKSPQVFILSQDGRDLRSFPFTTLLNYYPQSKCRFLAVHKDILVISDLGASCVYIADSMGQTINTFGSYGSGPGQFREPSGVAIDAHGHIVIGDSKNDRLQIFSSMGHYICGVKFSDPIIRPSDIHLTADGHLLVTNFLQHQIKVYKLGEE</sequence>
<accession>A0AA89BYC5</accession>
<feature type="region of interest" description="Disordered" evidence="3">
    <location>
        <begin position="244"/>
        <end position="390"/>
    </location>
</feature>
<feature type="compositionally biased region" description="Polar residues" evidence="3">
    <location>
        <begin position="788"/>
        <end position="800"/>
    </location>
</feature>
<feature type="compositionally biased region" description="Basic and acidic residues" evidence="3">
    <location>
        <begin position="656"/>
        <end position="669"/>
    </location>
</feature>
<dbReference type="AlphaFoldDB" id="A0AA89BYC5"/>
<feature type="compositionally biased region" description="Low complexity" evidence="3">
    <location>
        <begin position="542"/>
        <end position="554"/>
    </location>
</feature>
<proteinExistence type="predicted"/>
<dbReference type="GO" id="GO:0043161">
    <property type="term" value="P:proteasome-mediated ubiquitin-dependent protein catabolic process"/>
    <property type="evidence" value="ECO:0007669"/>
    <property type="project" value="TreeGrafter"/>
</dbReference>
<feature type="compositionally biased region" description="Basic and acidic residues" evidence="3">
    <location>
        <begin position="244"/>
        <end position="257"/>
    </location>
</feature>
<dbReference type="GO" id="GO:0000209">
    <property type="term" value="P:protein polyubiquitination"/>
    <property type="evidence" value="ECO:0007669"/>
    <property type="project" value="TreeGrafter"/>
</dbReference>
<reference evidence="4" key="1">
    <citation type="submission" date="2019-08" db="EMBL/GenBank/DDBJ databases">
        <title>The improved chromosome-level genome for the pearl oyster Pinctada fucata martensii using PacBio sequencing and Hi-C.</title>
        <authorList>
            <person name="Zheng Z."/>
        </authorList>
    </citation>
    <scope>NUCLEOTIDE SEQUENCE</scope>
    <source>
        <strain evidence="4">ZZ-2019</strain>
        <tissue evidence="4">Adductor muscle</tissue>
    </source>
</reference>
<feature type="repeat" description="NHL" evidence="2">
    <location>
        <begin position="878"/>
        <end position="921"/>
    </location>
</feature>
<feature type="region of interest" description="Disordered" evidence="3">
    <location>
        <begin position="642"/>
        <end position="681"/>
    </location>
</feature>
<dbReference type="InterPro" id="IPR001258">
    <property type="entry name" value="NHL_repeat"/>
</dbReference>
<name>A0AA89BYC5_PINIB</name>
<feature type="compositionally biased region" description="Polar residues" evidence="3">
    <location>
        <begin position="556"/>
        <end position="568"/>
    </location>
</feature>
<evidence type="ECO:0000256" key="3">
    <source>
        <dbReference type="SAM" id="MobiDB-lite"/>
    </source>
</evidence>
<comment type="caution">
    <text evidence="4">The sequence shown here is derived from an EMBL/GenBank/DDBJ whole genome shotgun (WGS) entry which is preliminary data.</text>
</comment>
<evidence type="ECO:0000256" key="1">
    <source>
        <dbReference type="ARBA" id="ARBA00022737"/>
    </source>
</evidence>
<feature type="region of interest" description="Disordered" evidence="3">
    <location>
        <begin position="459"/>
        <end position="494"/>
    </location>
</feature>
<protein>
    <submittedName>
        <fullName evidence="4">Uncharacterized protein</fullName>
    </submittedName>
</protein>
<dbReference type="Proteomes" id="UP001186944">
    <property type="component" value="Unassembled WGS sequence"/>
</dbReference>
<feature type="compositionally biased region" description="Basic and acidic residues" evidence="3">
    <location>
        <begin position="366"/>
        <end position="390"/>
    </location>
</feature>